<dbReference type="Proteomes" id="UP000219338">
    <property type="component" value="Unassembled WGS sequence"/>
</dbReference>
<keyword evidence="2" id="KW-1185">Reference proteome</keyword>
<proteinExistence type="predicted"/>
<evidence type="ECO:0000313" key="2">
    <source>
        <dbReference type="Proteomes" id="UP000219338"/>
    </source>
</evidence>
<accession>A0A284S475</accession>
<sequence length="156" mass="17537">MFVHHVHFDTSVLVRTEEWSDTVLVGQSDQLQPLKGDEGEGKMYCSQFKMRAGHVDFSANSAYDQLEHDQLRLSQVPWNAFMQVAPLLRSQSDGSFKALTQEPVLTSCSPPPPSSKSDWNDILRQLQSIVDHHRIAAASNNQNSSDTWTSFYGSLI</sequence>
<name>A0A284S475_ARMOS</name>
<dbReference type="AlphaFoldDB" id="A0A284S475"/>
<gene>
    <name evidence="1" type="ORF">ARMOST_19314</name>
</gene>
<protein>
    <submittedName>
        <fullName evidence="1">Uncharacterized protein</fullName>
    </submittedName>
</protein>
<dbReference type="OrthoDB" id="3001635at2759"/>
<reference evidence="2" key="1">
    <citation type="journal article" date="2017" name="Nat. Ecol. Evol.">
        <title>Genome expansion and lineage-specific genetic innovations in the forest pathogenic fungi Armillaria.</title>
        <authorList>
            <person name="Sipos G."/>
            <person name="Prasanna A.N."/>
            <person name="Walter M.C."/>
            <person name="O'Connor E."/>
            <person name="Balint B."/>
            <person name="Krizsan K."/>
            <person name="Kiss B."/>
            <person name="Hess J."/>
            <person name="Varga T."/>
            <person name="Slot J."/>
            <person name="Riley R."/>
            <person name="Boka B."/>
            <person name="Rigling D."/>
            <person name="Barry K."/>
            <person name="Lee J."/>
            <person name="Mihaltcheva S."/>
            <person name="LaButti K."/>
            <person name="Lipzen A."/>
            <person name="Waldron R."/>
            <person name="Moloney N.M."/>
            <person name="Sperisen C."/>
            <person name="Kredics L."/>
            <person name="Vagvoelgyi C."/>
            <person name="Patrignani A."/>
            <person name="Fitzpatrick D."/>
            <person name="Nagy I."/>
            <person name="Doyle S."/>
            <person name="Anderson J.B."/>
            <person name="Grigoriev I.V."/>
            <person name="Gueldener U."/>
            <person name="Muensterkoetter M."/>
            <person name="Nagy L.G."/>
        </authorList>
    </citation>
    <scope>NUCLEOTIDE SEQUENCE [LARGE SCALE GENOMIC DNA]</scope>
    <source>
        <strain evidence="2">C18/9</strain>
    </source>
</reference>
<evidence type="ECO:0000313" key="1">
    <source>
        <dbReference type="EMBL" id="SJL15809.1"/>
    </source>
</evidence>
<dbReference type="EMBL" id="FUEG01000031">
    <property type="protein sequence ID" value="SJL15809.1"/>
    <property type="molecule type" value="Genomic_DNA"/>
</dbReference>
<organism evidence="1 2">
    <name type="scientific">Armillaria ostoyae</name>
    <name type="common">Armillaria root rot fungus</name>
    <dbReference type="NCBI Taxonomy" id="47428"/>
    <lineage>
        <taxon>Eukaryota</taxon>
        <taxon>Fungi</taxon>
        <taxon>Dikarya</taxon>
        <taxon>Basidiomycota</taxon>
        <taxon>Agaricomycotina</taxon>
        <taxon>Agaricomycetes</taxon>
        <taxon>Agaricomycetidae</taxon>
        <taxon>Agaricales</taxon>
        <taxon>Marasmiineae</taxon>
        <taxon>Physalacriaceae</taxon>
        <taxon>Armillaria</taxon>
    </lineage>
</organism>